<dbReference type="PANTHER" id="PTHR30572">
    <property type="entry name" value="MEMBRANE COMPONENT OF TRANSPORTER-RELATED"/>
    <property type="match status" value="1"/>
</dbReference>
<comment type="caution">
    <text evidence="9">The sequence shown here is derived from an EMBL/GenBank/DDBJ whole genome shotgun (WGS) entry which is preliminary data.</text>
</comment>
<dbReference type="PANTHER" id="PTHR30572:SF4">
    <property type="entry name" value="ABC TRANSPORTER PERMEASE YTRF"/>
    <property type="match status" value="1"/>
</dbReference>
<keyword evidence="3 7" id="KW-0812">Transmembrane</keyword>
<dbReference type="STRING" id="596315.HMPREF0634_0168"/>
<gene>
    <name evidence="9" type="ORF">HMPREF0634_0168</name>
</gene>
<feature type="transmembrane region" description="Helical" evidence="7">
    <location>
        <begin position="311"/>
        <end position="336"/>
    </location>
</feature>
<accession>E0E1I5</accession>
<evidence type="ECO:0000313" key="9">
    <source>
        <dbReference type="EMBL" id="EFM65246.1"/>
    </source>
</evidence>
<dbReference type="GeneID" id="84800052"/>
<evidence type="ECO:0000256" key="7">
    <source>
        <dbReference type="SAM" id="Phobius"/>
    </source>
</evidence>
<comment type="subcellular location">
    <subcellularLocation>
        <location evidence="1">Cell membrane</location>
        <topology evidence="1">Multi-pass membrane protein</topology>
    </subcellularLocation>
</comment>
<proteinExistence type="inferred from homology"/>
<name>E0E1I5_9FIRM</name>
<feature type="transmembrane region" description="Helical" evidence="7">
    <location>
        <begin position="719"/>
        <end position="737"/>
    </location>
</feature>
<keyword evidence="4 7" id="KW-1133">Transmembrane helix</keyword>
<evidence type="ECO:0000256" key="2">
    <source>
        <dbReference type="ARBA" id="ARBA00022475"/>
    </source>
</evidence>
<reference evidence="9 10" key="1">
    <citation type="submission" date="2010-08" db="EMBL/GenBank/DDBJ databases">
        <authorList>
            <person name="Harkins D.M."/>
            <person name="Madupu R."/>
            <person name="Durkin A.S."/>
            <person name="Torralba M."/>
            <person name="Methe B."/>
            <person name="Sutton G.G."/>
            <person name="Nelson K.E."/>
        </authorList>
    </citation>
    <scope>NUCLEOTIDE SEQUENCE [LARGE SCALE GENOMIC DNA]</scope>
    <source>
        <strain evidence="9 10">DSM 17678</strain>
    </source>
</reference>
<protein>
    <submittedName>
        <fullName evidence="9">Efflux ABC transporter, permease protein</fullName>
    </submittedName>
</protein>
<keyword evidence="2" id="KW-1003">Cell membrane</keyword>
<dbReference type="RefSeq" id="WP_007788379.1">
    <property type="nucleotide sequence ID" value="NZ_ADGQ01000016.1"/>
</dbReference>
<dbReference type="eggNOG" id="COG0577">
    <property type="taxonomic scope" value="Bacteria"/>
</dbReference>
<dbReference type="InterPro" id="IPR050250">
    <property type="entry name" value="Macrolide_Exporter_MacB"/>
</dbReference>
<evidence type="ECO:0000256" key="6">
    <source>
        <dbReference type="ARBA" id="ARBA00038076"/>
    </source>
</evidence>
<feature type="transmembrane region" description="Helical" evidence="7">
    <location>
        <begin position="811"/>
        <end position="831"/>
    </location>
</feature>
<feature type="transmembrane region" description="Helical" evidence="7">
    <location>
        <begin position="757"/>
        <end position="783"/>
    </location>
</feature>
<dbReference type="Pfam" id="PF02687">
    <property type="entry name" value="FtsX"/>
    <property type="match status" value="2"/>
</dbReference>
<keyword evidence="10" id="KW-1185">Reference proteome</keyword>
<organism evidence="9 10">
    <name type="scientific">Peptostreptococcus stomatis DSM 17678</name>
    <dbReference type="NCBI Taxonomy" id="596315"/>
    <lineage>
        <taxon>Bacteria</taxon>
        <taxon>Bacillati</taxon>
        <taxon>Bacillota</taxon>
        <taxon>Clostridia</taxon>
        <taxon>Peptostreptococcales</taxon>
        <taxon>Peptostreptococcaceae</taxon>
        <taxon>Peptostreptococcus</taxon>
    </lineage>
</organism>
<evidence type="ECO:0000256" key="5">
    <source>
        <dbReference type="ARBA" id="ARBA00023136"/>
    </source>
</evidence>
<evidence type="ECO:0000259" key="8">
    <source>
        <dbReference type="Pfam" id="PF02687"/>
    </source>
</evidence>
<feature type="transmembrane region" description="Helical" evidence="7">
    <location>
        <begin position="20"/>
        <end position="40"/>
    </location>
</feature>
<sequence length="848" mass="97104">MLKNVYVKISLNFIRKHMLIYLLVLIAILVSVYAVFVPFVTGKSQSINYKRVVEKVYPDYPATSYLASDREAKLIEENKAVSKSIKYENYGFFTSQKSRLEYELKGYTREALDANQYVLASGRLPRENGEMLLDRSYLSQEGSPSLGDFISGLNNLEYELGNKHEIYSATKKYKIVGLIEKNKDYTRAISKIKTKNRVRVNPILWIYNTDKYPDQSLSYTVLIKFKDGMNNLYGNCVKLGIDVADDPQKVIQNFELSRLNESISYVTRSNDDKILIFVAVLFIASLFKLLNDIRLRNMGLLKILGAKGKDVFKMLIGENSLLGLLGLVLGLCISYVQTYRYIGGSNVTDSAIDVMLDNYRVYFNAGDILLVIIVIFAPILVNIIYLIIKYNKTEGLDLLNEDRKTRAKNINLEKIRIRNIVSKIAIIGFLNNLYNYLLPILIIVIMVSSIINVLGVEKTMAENDSAYDVSEASYLGRNFLVKKNSSFSIDNGIDSKDLVDINKYKNFTQNMELYGYLVEDTSQVNNSVLESKGISSGTGKYEFDCTITGIDSLRQEELKDKGILSSEDIKNIGQENQVYAVTNNFYYDGQTDKYQKFLKNLKDGQIVYIKLPCIKDGLQTYKLLPVKLIPNKKPKATIEERTASNSSTVEIMFDLNRLKSLTNTSTVSAIRFDVTSSDEANLVKSRLSSRFEVKDRDRERLNKKELRDKTYFDKIKFRLSFYSILLLFSLVFTIRIITDKKTRDVGVLRMLGADKRLIKKTLFIENMIFVVTSLVIGVSIGIYRVYKYYKITRDQDLYYKGIAHVEFHPPYATIIVLIVLVFIISILMQMYSNKRLVSKNIKLDTRSE</sequence>
<keyword evidence="5 7" id="KW-0472">Membrane</keyword>
<evidence type="ECO:0000256" key="3">
    <source>
        <dbReference type="ARBA" id="ARBA00022692"/>
    </source>
</evidence>
<feature type="transmembrane region" description="Helical" evidence="7">
    <location>
        <begin position="274"/>
        <end position="290"/>
    </location>
</feature>
<evidence type="ECO:0000256" key="1">
    <source>
        <dbReference type="ARBA" id="ARBA00004651"/>
    </source>
</evidence>
<feature type="transmembrane region" description="Helical" evidence="7">
    <location>
        <begin position="433"/>
        <end position="455"/>
    </location>
</feature>
<feature type="transmembrane region" description="Helical" evidence="7">
    <location>
        <begin position="368"/>
        <end position="388"/>
    </location>
</feature>
<dbReference type="AlphaFoldDB" id="E0E1I5"/>
<dbReference type="InterPro" id="IPR003838">
    <property type="entry name" value="ABC3_permease_C"/>
</dbReference>
<evidence type="ECO:0000313" key="10">
    <source>
        <dbReference type="Proteomes" id="UP000003244"/>
    </source>
</evidence>
<dbReference type="EMBL" id="ADGQ01000016">
    <property type="protein sequence ID" value="EFM65246.1"/>
    <property type="molecule type" value="Genomic_DNA"/>
</dbReference>
<dbReference type="Proteomes" id="UP000003244">
    <property type="component" value="Unassembled WGS sequence"/>
</dbReference>
<dbReference type="OrthoDB" id="9793166at2"/>
<dbReference type="GO" id="GO:0022857">
    <property type="term" value="F:transmembrane transporter activity"/>
    <property type="evidence" value="ECO:0007669"/>
    <property type="project" value="TreeGrafter"/>
</dbReference>
<dbReference type="GO" id="GO:0005886">
    <property type="term" value="C:plasma membrane"/>
    <property type="evidence" value="ECO:0007669"/>
    <property type="project" value="UniProtKB-SubCell"/>
</dbReference>
<feature type="domain" description="ABC3 transporter permease C-terminal" evidence="8">
    <location>
        <begin position="274"/>
        <end position="393"/>
    </location>
</feature>
<feature type="domain" description="ABC3 transporter permease C-terminal" evidence="8">
    <location>
        <begin position="723"/>
        <end position="841"/>
    </location>
</feature>
<evidence type="ECO:0000256" key="4">
    <source>
        <dbReference type="ARBA" id="ARBA00022989"/>
    </source>
</evidence>
<comment type="similarity">
    <text evidence="6">Belongs to the ABC-4 integral membrane protein family.</text>
</comment>